<dbReference type="GO" id="GO:0000466">
    <property type="term" value="P:maturation of 5.8S rRNA from tricistronic rRNA transcript (SSU-rRNA, 5.8S rRNA, LSU-rRNA)"/>
    <property type="evidence" value="ECO:0007669"/>
    <property type="project" value="TreeGrafter"/>
</dbReference>
<dbReference type="InterPro" id="IPR059018">
    <property type="entry name" value="HEAT_URB1"/>
</dbReference>
<dbReference type="RefSeq" id="XP_043007162.1">
    <property type="nucleotide sequence ID" value="XM_043154705.1"/>
</dbReference>
<evidence type="ECO:0000256" key="1">
    <source>
        <dbReference type="SAM" id="MobiDB-lite"/>
    </source>
</evidence>
<dbReference type="PANTHER" id="PTHR13500:SF0">
    <property type="entry name" value="NUCLEOLAR PRE-RIBOSOMAL-ASSOCIATED PROTEIN 1"/>
    <property type="match status" value="1"/>
</dbReference>
<feature type="domain" description="URB1 N-terminal" evidence="2">
    <location>
        <begin position="81"/>
        <end position="435"/>
    </location>
</feature>
<dbReference type="Pfam" id="PF26140">
    <property type="entry name" value="HEAT_URB1"/>
    <property type="match status" value="1"/>
</dbReference>
<comment type="caution">
    <text evidence="5">The sequence shown here is derived from an EMBL/GenBank/DDBJ whole genome shotgun (WGS) entry which is preliminary data.</text>
</comment>
<feature type="domain" description="URB1 C-terminal" evidence="3">
    <location>
        <begin position="1716"/>
        <end position="1918"/>
    </location>
</feature>
<accession>A0A9P7UQG8</accession>
<name>A0A9P7UQG8_9AGAR</name>
<dbReference type="GO" id="GO:0005730">
    <property type="term" value="C:nucleolus"/>
    <property type="evidence" value="ECO:0007669"/>
    <property type="project" value="TreeGrafter"/>
</dbReference>
<evidence type="ECO:0000313" key="5">
    <source>
        <dbReference type="EMBL" id="KAG7090692.1"/>
    </source>
</evidence>
<dbReference type="InterPro" id="IPR021714">
    <property type="entry name" value="URB1_N"/>
</dbReference>
<dbReference type="OrthoDB" id="72892at2759"/>
<organism evidence="5 6">
    <name type="scientific">Marasmius oreades</name>
    <name type="common">fairy-ring Marasmius</name>
    <dbReference type="NCBI Taxonomy" id="181124"/>
    <lineage>
        <taxon>Eukaryota</taxon>
        <taxon>Fungi</taxon>
        <taxon>Dikarya</taxon>
        <taxon>Basidiomycota</taxon>
        <taxon>Agaricomycotina</taxon>
        <taxon>Agaricomycetes</taxon>
        <taxon>Agaricomycetidae</taxon>
        <taxon>Agaricales</taxon>
        <taxon>Marasmiineae</taxon>
        <taxon>Marasmiaceae</taxon>
        <taxon>Marasmius</taxon>
    </lineage>
</organism>
<reference evidence="5" key="1">
    <citation type="journal article" date="2021" name="Genome Biol. Evol.">
        <title>The assembled and annotated genome of the fairy-ring fungus Marasmius oreades.</title>
        <authorList>
            <person name="Hiltunen M."/>
            <person name="Ament-Velasquez S.L."/>
            <person name="Johannesson H."/>
        </authorList>
    </citation>
    <scope>NUCLEOTIDE SEQUENCE</scope>
    <source>
        <strain evidence="5">03SP1</strain>
    </source>
</reference>
<dbReference type="Proteomes" id="UP001049176">
    <property type="component" value="Chromosome 6"/>
</dbReference>
<evidence type="ECO:0000259" key="3">
    <source>
        <dbReference type="Pfam" id="PF16201"/>
    </source>
</evidence>
<gene>
    <name evidence="5" type="ORF">E1B28_009789</name>
</gene>
<dbReference type="InterPro" id="IPR039844">
    <property type="entry name" value="URB1"/>
</dbReference>
<keyword evidence="6" id="KW-1185">Reference proteome</keyword>
<protein>
    <recommendedName>
        <fullName evidence="7">Nucleolar pre-ribosomal-associated protein 1</fullName>
    </recommendedName>
</protein>
<dbReference type="Pfam" id="PF16201">
    <property type="entry name" value="NopRA1"/>
    <property type="match status" value="1"/>
</dbReference>
<dbReference type="GeneID" id="66078865"/>
<dbReference type="InterPro" id="IPR032436">
    <property type="entry name" value="URB1_C"/>
</dbReference>
<feature type="domain" description="URB1 central HEAT repeat" evidence="4">
    <location>
        <begin position="743"/>
        <end position="889"/>
    </location>
</feature>
<evidence type="ECO:0000259" key="4">
    <source>
        <dbReference type="Pfam" id="PF26140"/>
    </source>
</evidence>
<evidence type="ECO:0000259" key="2">
    <source>
        <dbReference type="Pfam" id="PF11707"/>
    </source>
</evidence>
<dbReference type="EMBL" id="CM032186">
    <property type="protein sequence ID" value="KAG7090692.1"/>
    <property type="molecule type" value="Genomic_DNA"/>
</dbReference>
<evidence type="ECO:0000313" key="6">
    <source>
        <dbReference type="Proteomes" id="UP001049176"/>
    </source>
</evidence>
<dbReference type="PANTHER" id="PTHR13500">
    <property type="entry name" value="NUCLEOLAR PRERIBOSOMAL-ASSOCIATED PROTEIN 1"/>
    <property type="match status" value="1"/>
</dbReference>
<sequence length="2148" mass="241019">MSHVLEPPRKRVRVATTPSNSININDLQSVLSSSQSVENLTKSLTTLRNQLSLKQSEEIVSSNDSRLSFAQQWLGRSPVASDLFKLWEAVESRQNPKLNSSSHTILSLILSVLSSLLNLLSTHYTYHSYGIPIIKTLLSPQYARKINSFISGSHTDLILSTMNALNSLSNFASGKERRNVLEALHLDSKTFNRLLNMRRKGKADSVHPLARPDIRTLTLFLVCSFLCSTSALSIKTLFFDQHSDKFLSVFKGLVLDPYVVVRKFLETCWESVWCDVKIPKKIKVGLFGEITVNHLLKLYGRTGNEGPPSTGDLDEPQITADLVHHFLLAICTRPGQGICFRDSGWYSPSEVHSGEGNEDQYPIEGHSEDHHGHSGRRVYNKILKNVLKSLKPNEDLRQQELTMRILGACPELVAGYWAPVNLTLEPRLSSRWIGNVALFKAIISLPIPEASFFLSTGVARGGGGEGLYNPTPPPLGTIMDNILPSAVNSKAHFSKGLQPQSINPTATASVATSTPNMGLVQLCTAQALCACLSKYAQVRDVMRHIADTLEESSDSFFLRVDDEREQGQWRKRLGDLEREVRKRVPDFQVVVSFVGRTTESDSDSIGENQNQNQTKAALLSEVAHRLLCLYQQCLPEVTLEARYDFGKLLGSVDLNLSSVVSLGGGEDIGEGGDGSRVVDKLRGLKQVHVLRLLTENEQFKASWSGKAGNSKHTNLYILLKIVALAEAYSDMSTSPSPATPVVTVLTKLLKHILSDSIIFRQSEDEIPIWLSCLPTLIRSAKGSESPDGASLTDEIEAVVAFVDECVQRCVKTPYRYIDDLRSLEIKGSAMVVDTPQVLEGDETSLPSPLLMAILEQLRIKVNQRILPPSDVLGIMGFVKKLLFKLSVSTPEKSIYVVLGGLADKFVEIFSAEGTYKEYPVVSRALVTQAKMTRSLVRGESVAVNAGDEESTESVKLFLDDVEKISIPSSKLAKMVAAFELVDWIRLIDMPLRVDDVRRVVKVVSRLHPPALNELLWSLPLVHRLLWDGVDIRQGFVPPFELLFRHSTNEDFSSPDCRENLRSCTCVFMSGGIQTSTAVFTAPVMLISRALENAKDGVVHLLRLLQNLLISWSENTTSERLYAIKRFVFTDVAELREWFTNNSGTVTEEVYKVLGDIVSTSLFPADEHDRNLGSDMAEYWVNLLKNGTVVPQASPLAFAWIQYISVENMFALFDLIVSGRDLSSIGGIYATLLKAKSRPGFEDQLKKRMEVLVTLSPSPSNTMREELLEIGMRAALPLALDGYMPVDLSNEGEIKMIEKAENRWKSRASKRLRSLEDVEVGIHSNVNMMSYMLYNSPSSAHEGMIRAWLEKEGNSASLLDVSKVCFAYLDVRRCLKGTGTAGEDDPAIRYFARFVEGSTKVDETIDARRACSECVSILLGTSRREGLAEEFEEVIAKLHLAHPITVELMEVGVKTSSRAVKEVLINRGLQWIVRVLTGAGEIGSEDKWVMVELENVLQRVETIKPHVADPVLIAVIQHRLSSIPCLRLLQAILSKVTFKPLIVNRHLQTIVQSPQFHKACREGNLALRNALASLLHILFHLHPSNTCQTSHVEPLLRVYRGTLSVGDQKLLDIFRLFEKEKRLSVTALLAKWSPSDSDSSGPLEALKNLDGAMVLRTCLRWPQWRRYEEDEKFDRDQRGGEELYDPVFLILLGAHAFASDPPKSAVDWVEVMRTNILGLMICALSSRDRSLRNLAATPIATVWKALEGGDMLEKPHVIHVLSLFRDALVHATGSSSSPSLNEQPRLPSHTTLLLTHALRGIFYPSNFIYPLTARFLLQRPQLDINDLPMLYAMLYSSNAEDGQWKRERIWMLKFLADGLRGTMDWKVFKRRHTWDLIASLFGAEKDRLTRRAILEVLSNLTCISQATTSLLLKSSLLSWIEIQLLDTGGCSAVKHKQDQEQHRHEITAWIKIFENILIFANRDKLDDVTRGEWRVSIGRCLERILQWCSENSEVGSEQILAVLHLISRLMLRLIEQCPEDDKLWTTVGRLLKQCIFLLRYAERDVLLSYHRCTEDIRPLAPHGHYRLFEVEIDPSIGAEALTYRWSGIVEELWRVSMSLPTKCEWDALTCRLLVSRSLRARDMVDGIHSAEWARREVIRNMHDHETNLF</sequence>
<evidence type="ECO:0008006" key="7">
    <source>
        <dbReference type="Google" id="ProtNLM"/>
    </source>
</evidence>
<feature type="region of interest" description="Disordered" evidence="1">
    <location>
        <begin position="350"/>
        <end position="374"/>
    </location>
</feature>
<dbReference type="GO" id="GO:0000463">
    <property type="term" value="P:maturation of LSU-rRNA from tricistronic rRNA transcript (SSU-rRNA, 5.8S rRNA, LSU-rRNA)"/>
    <property type="evidence" value="ECO:0007669"/>
    <property type="project" value="TreeGrafter"/>
</dbReference>
<dbReference type="Pfam" id="PF11707">
    <property type="entry name" value="Npa1"/>
    <property type="match status" value="1"/>
</dbReference>
<dbReference type="KEGG" id="more:E1B28_009789"/>
<proteinExistence type="predicted"/>